<evidence type="ECO:0000313" key="5">
    <source>
        <dbReference type="EMBL" id="SSX21113.1"/>
    </source>
</evidence>
<evidence type="ECO:0000256" key="1">
    <source>
        <dbReference type="ARBA" id="ARBA00009466"/>
    </source>
</evidence>
<comment type="similarity">
    <text evidence="1">Belongs to the exportin family.</text>
</comment>
<dbReference type="InterPro" id="IPR045478">
    <property type="entry name" value="Exportin-5_C"/>
</dbReference>
<feature type="domain" description="Importin N-terminal" evidence="2">
    <location>
        <begin position="35"/>
        <end position="95"/>
    </location>
</feature>
<feature type="domain" description="Exportin-1/Importin-beta-like" evidence="3">
    <location>
        <begin position="114"/>
        <end position="274"/>
    </location>
</feature>
<dbReference type="GO" id="GO:0006405">
    <property type="term" value="P:RNA export from nucleus"/>
    <property type="evidence" value="ECO:0007669"/>
    <property type="project" value="TreeGrafter"/>
</dbReference>
<dbReference type="GO" id="GO:0031267">
    <property type="term" value="F:small GTPase binding"/>
    <property type="evidence" value="ECO:0007669"/>
    <property type="project" value="InterPro"/>
</dbReference>
<dbReference type="Pfam" id="PF19273">
    <property type="entry name" value="Exportin-5"/>
    <property type="match status" value="1"/>
</dbReference>
<dbReference type="GO" id="GO:0005737">
    <property type="term" value="C:cytoplasm"/>
    <property type="evidence" value="ECO:0007669"/>
    <property type="project" value="TreeGrafter"/>
</dbReference>
<organism evidence="5">
    <name type="scientific">Culicoides sonorensis</name>
    <name type="common">Biting midge</name>
    <dbReference type="NCBI Taxonomy" id="179676"/>
    <lineage>
        <taxon>Eukaryota</taxon>
        <taxon>Metazoa</taxon>
        <taxon>Ecdysozoa</taxon>
        <taxon>Arthropoda</taxon>
        <taxon>Hexapoda</taxon>
        <taxon>Insecta</taxon>
        <taxon>Pterygota</taxon>
        <taxon>Neoptera</taxon>
        <taxon>Endopterygota</taxon>
        <taxon>Diptera</taxon>
        <taxon>Nematocera</taxon>
        <taxon>Chironomoidea</taxon>
        <taxon>Ceratopogonidae</taxon>
        <taxon>Ceratopogoninae</taxon>
        <taxon>Culicoides</taxon>
        <taxon>Monoculicoides</taxon>
    </lineage>
</organism>
<evidence type="ECO:0000259" key="2">
    <source>
        <dbReference type="Pfam" id="PF03810"/>
    </source>
</evidence>
<dbReference type="PANTHER" id="PTHR11223">
    <property type="entry name" value="EXPORTIN 1/5"/>
    <property type="match status" value="1"/>
</dbReference>
<dbReference type="InterPro" id="IPR001494">
    <property type="entry name" value="Importin-beta_N"/>
</dbReference>
<dbReference type="InterPro" id="IPR013598">
    <property type="entry name" value="Exportin-1/Importin-b-like"/>
</dbReference>
<dbReference type="AlphaFoldDB" id="A0A336LWS5"/>
<dbReference type="Gene3D" id="1.25.10.10">
    <property type="entry name" value="Leucine-rich Repeat Variant"/>
    <property type="match status" value="1"/>
</dbReference>
<protein>
    <submittedName>
        <fullName evidence="5">CSON003919 protein</fullName>
    </submittedName>
</protein>
<dbReference type="GO" id="GO:0005634">
    <property type="term" value="C:nucleus"/>
    <property type="evidence" value="ECO:0007669"/>
    <property type="project" value="TreeGrafter"/>
</dbReference>
<evidence type="ECO:0000259" key="3">
    <source>
        <dbReference type="Pfam" id="PF08389"/>
    </source>
</evidence>
<dbReference type="Pfam" id="PF03810">
    <property type="entry name" value="IBN_N"/>
    <property type="match status" value="1"/>
</dbReference>
<dbReference type="VEuPathDB" id="VectorBase:CSON003919"/>
<evidence type="ECO:0000259" key="4">
    <source>
        <dbReference type="Pfam" id="PF19273"/>
    </source>
</evidence>
<dbReference type="GO" id="GO:0005049">
    <property type="term" value="F:nuclear export signal receptor activity"/>
    <property type="evidence" value="ECO:0007669"/>
    <property type="project" value="InterPro"/>
</dbReference>
<dbReference type="InterPro" id="IPR045065">
    <property type="entry name" value="XPO1/5"/>
</dbReference>
<dbReference type="OMA" id="IAKRSWG"/>
<accession>A0A336LWS5</accession>
<dbReference type="PANTHER" id="PTHR11223:SF3">
    <property type="entry name" value="EXPORTIN-5"/>
    <property type="match status" value="1"/>
</dbReference>
<dbReference type="InterPro" id="IPR016024">
    <property type="entry name" value="ARM-type_fold"/>
</dbReference>
<gene>
    <name evidence="5" type="primary">CSON003919</name>
</gene>
<dbReference type="SUPFAM" id="SSF48371">
    <property type="entry name" value="ARM repeat"/>
    <property type="match status" value="1"/>
</dbReference>
<name>A0A336LWS5_CULSO</name>
<dbReference type="EMBL" id="UFQT01000174">
    <property type="protein sequence ID" value="SSX21113.1"/>
    <property type="molecule type" value="Genomic_DNA"/>
</dbReference>
<dbReference type="InterPro" id="IPR011989">
    <property type="entry name" value="ARM-like"/>
</dbReference>
<sequence length="1230" mass="138042">MEANTNVSELAAELARAVEVTMSPAASHEQRVEAYVACEKFKEISPLCPQAGFFLATNPQFSSVVKHFGLQLVEHTIKANWNKISQQEKVFIKENSMRLLHEGVGLAQDQTLAHIKDAVSRIIVEMIKREWPQQWTTLLAELSEACTKGEAQTELVLLIFLRLVEDVALLHTIESNQRRKDIYSALTANMGEIFDFFLRLIEQHVNEFRKFTSINNQQKAMANSRVVQVGLHTLGGFVDWVTINHIMAGNGRLLQILCILLNDLDFQAPAAECLLQIVSRKGNIKDRKPLLLLFSEDAMSYIYRSAVQTNQLTSEAYYHFLKKLSQVLTGLGGQLTTLWGKDETIDMRLINFRLFLETSMILLRHASYTITHYGALIWLSMMKHDQISKDPTFIEYIPQVIDLVGPKIMKVFYPTTRPTEISMHPQVFASIDYDSEEEFFSFFARCRSDLLDIFRQSTLITPLVTFGYCEQWLTVRLQNSPNEQTTCSIRDPVYLEWDALVMTLESVLSRILMVTERPSVATGLRLLEGCLKVESSDPLIISILLSCISSLFVFLSMSSCQITPNNCVAMNGVALLPKVLEKIFSTFMFPDPGYTKSNQSTAVKQLRRHAASLMVKIALKYPLLLLPIFDQIHASVQALARQTDLLTSGELIQLQEALLLISNHFCDFERQSKFVTEVILPAHTQWMTLSAVLKSPQAFIEFVGLNQTPINPPVEDGFSANRGQIINAIALTLGILKRCAWPEDPDRAQRGGFVVAYTESGNPIFRNPATPHIIRLLPHILDLLRVLNELYKPAAVMAISSGYKDANNLPDTDKKVLMGITAVLTDPMDPNQKGPATAEERMQKFLHNIYENMYHLIGAAGPTLGRELYAIPGLSTVLIESIFASLDHVPDYRLRPIIRVFFKAFVYSCPPACHETVLLSLFQHLTPFMLNRLTTRWQYITRLYESGNLGEDITDTQEVIEDLLNRSMTKEYLEVLKTALVGGTFSINNQNQEASSASGMETGMDVQEEASMDGGAPALSRATQTAMTSDVINDLGAKLLRYPYTSSPIVMTILSILSWNDSMCSLKATQLTAPVVRFLSTEQLLTPSLASNIIIAILQALQLHGQHECNLAALITLGVQTYEILRPKFPNIMDVMQQIPNIDSSDIKKLDEKIAVHATTKGNKIDKAKKDLFRKITSQLVGRNIGQLFKNETKIQDLPPMNINTRNTAFSNLLDTSKETGITQLFNNAS</sequence>
<proteinExistence type="inferred from homology"/>
<feature type="domain" description="Exportin-5 C-terminal" evidence="4">
    <location>
        <begin position="315"/>
        <end position="1181"/>
    </location>
</feature>
<dbReference type="GO" id="GO:0003723">
    <property type="term" value="F:RNA binding"/>
    <property type="evidence" value="ECO:0007669"/>
    <property type="project" value="TreeGrafter"/>
</dbReference>
<dbReference type="GO" id="GO:0006611">
    <property type="term" value="P:protein export from nucleus"/>
    <property type="evidence" value="ECO:0007669"/>
    <property type="project" value="InterPro"/>
</dbReference>
<dbReference type="FunFam" id="1.25.10.10:FF:000588">
    <property type="entry name" value="exportin-5 isoform X2"/>
    <property type="match status" value="1"/>
</dbReference>
<reference evidence="5" key="1">
    <citation type="submission" date="2018-07" db="EMBL/GenBank/DDBJ databases">
        <authorList>
            <person name="Quirk P.G."/>
            <person name="Krulwich T.A."/>
        </authorList>
    </citation>
    <scope>NUCLEOTIDE SEQUENCE</scope>
</reference>
<dbReference type="Pfam" id="PF08389">
    <property type="entry name" value="Xpo1"/>
    <property type="match status" value="1"/>
</dbReference>
<dbReference type="GO" id="GO:0042565">
    <property type="term" value="C:RNA nuclear export complex"/>
    <property type="evidence" value="ECO:0007669"/>
    <property type="project" value="TreeGrafter"/>
</dbReference>